<dbReference type="EC" id="2.1.3.15" evidence="10"/>
<proteinExistence type="inferred from homology"/>
<keyword evidence="11" id="KW-0175">Coiled coil</keyword>
<evidence type="ECO:0000256" key="6">
    <source>
        <dbReference type="ARBA" id="ARBA00022840"/>
    </source>
</evidence>
<accession>A0A9D0YPA2</accession>
<evidence type="ECO:0000256" key="11">
    <source>
        <dbReference type="SAM" id="Coils"/>
    </source>
</evidence>
<name>A0A9D0YPA2_AQUAO</name>
<evidence type="ECO:0000256" key="7">
    <source>
        <dbReference type="ARBA" id="ARBA00023098"/>
    </source>
</evidence>
<organism evidence="13 14">
    <name type="scientific">Aquifex aeolicus</name>
    <dbReference type="NCBI Taxonomy" id="63363"/>
    <lineage>
        <taxon>Bacteria</taxon>
        <taxon>Pseudomonadati</taxon>
        <taxon>Aquificota</taxon>
        <taxon>Aquificia</taxon>
        <taxon>Aquificales</taxon>
        <taxon>Aquificaceae</taxon>
        <taxon>Aquifex</taxon>
    </lineage>
</organism>
<dbReference type="NCBIfam" id="NF004344">
    <property type="entry name" value="PRK05724.1"/>
    <property type="match status" value="1"/>
</dbReference>
<evidence type="ECO:0000256" key="9">
    <source>
        <dbReference type="ARBA" id="ARBA00049152"/>
    </source>
</evidence>
<dbReference type="HAMAP" id="MF_00823">
    <property type="entry name" value="AcetylCoA_CT_alpha"/>
    <property type="match status" value="1"/>
</dbReference>
<evidence type="ECO:0000256" key="1">
    <source>
        <dbReference type="ARBA" id="ARBA00004956"/>
    </source>
</evidence>
<keyword evidence="4 10" id="KW-0547">Nucleotide-binding</keyword>
<evidence type="ECO:0000256" key="4">
    <source>
        <dbReference type="ARBA" id="ARBA00022741"/>
    </source>
</evidence>
<comment type="function">
    <text evidence="10">Component of the acetyl coenzyme A carboxylase (ACC) complex. First, biotin carboxylase catalyzes the carboxylation of biotin on its carrier protein (BCCP) and then the CO(2) group is transferred by the carboxyltransferase to acetyl-CoA to form malonyl-CoA.</text>
</comment>
<keyword evidence="7 10" id="KW-0443">Lipid metabolism</keyword>
<dbReference type="EMBL" id="DQVE01000026">
    <property type="protein sequence ID" value="HIP98232.1"/>
    <property type="molecule type" value="Genomic_DNA"/>
</dbReference>
<dbReference type="GO" id="GO:0006633">
    <property type="term" value="P:fatty acid biosynthetic process"/>
    <property type="evidence" value="ECO:0007669"/>
    <property type="project" value="UniProtKB-KW"/>
</dbReference>
<dbReference type="GO" id="GO:0005524">
    <property type="term" value="F:ATP binding"/>
    <property type="evidence" value="ECO:0007669"/>
    <property type="project" value="UniProtKB-KW"/>
</dbReference>
<dbReference type="GO" id="GO:0016743">
    <property type="term" value="F:carboxyl- or carbamoyltransferase activity"/>
    <property type="evidence" value="ECO:0007669"/>
    <property type="project" value="UniProtKB-UniRule"/>
</dbReference>
<dbReference type="GO" id="GO:0009317">
    <property type="term" value="C:acetyl-CoA carboxylase complex"/>
    <property type="evidence" value="ECO:0007669"/>
    <property type="project" value="InterPro"/>
</dbReference>
<evidence type="ECO:0000256" key="2">
    <source>
        <dbReference type="ARBA" id="ARBA00022516"/>
    </source>
</evidence>
<dbReference type="PROSITE" id="PS50989">
    <property type="entry name" value="COA_CT_CTER"/>
    <property type="match status" value="1"/>
</dbReference>
<evidence type="ECO:0000256" key="10">
    <source>
        <dbReference type="HAMAP-Rule" id="MF_00823"/>
    </source>
</evidence>
<dbReference type="PRINTS" id="PR01069">
    <property type="entry name" value="ACCCTRFRASEA"/>
</dbReference>
<dbReference type="GO" id="GO:0003989">
    <property type="term" value="F:acetyl-CoA carboxylase activity"/>
    <property type="evidence" value="ECO:0007669"/>
    <property type="project" value="InterPro"/>
</dbReference>
<dbReference type="InterPro" id="IPR011763">
    <property type="entry name" value="COA_CT_C"/>
</dbReference>
<dbReference type="Gene3D" id="3.90.226.10">
    <property type="entry name" value="2-enoyl-CoA Hydratase, Chain A, domain 1"/>
    <property type="match status" value="1"/>
</dbReference>
<dbReference type="GO" id="GO:2001295">
    <property type="term" value="P:malonyl-CoA biosynthetic process"/>
    <property type="evidence" value="ECO:0007669"/>
    <property type="project" value="UniProtKB-UniRule"/>
</dbReference>
<keyword evidence="10" id="KW-0963">Cytoplasm</keyword>
<dbReference type="NCBIfam" id="NF041504">
    <property type="entry name" value="AccA_sub"/>
    <property type="match status" value="1"/>
</dbReference>
<reference evidence="13" key="1">
    <citation type="journal article" date="2020" name="ISME J.">
        <title>Gammaproteobacteria mediating utilization of methyl-, sulfur- and petroleum organic compounds in deep ocean hydrothermal plumes.</title>
        <authorList>
            <person name="Zhou Z."/>
            <person name="Liu Y."/>
            <person name="Pan J."/>
            <person name="Cron B.R."/>
            <person name="Toner B.M."/>
            <person name="Anantharaman K."/>
            <person name="Breier J.A."/>
            <person name="Dick G.J."/>
            <person name="Li M."/>
        </authorList>
    </citation>
    <scope>NUCLEOTIDE SEQUENCE</scope>
    <source>
        <strain evidence="13">SZUA-1501</strain>
    </source>
</reference>
<comment type="caution">
    <text evidence="13">The sequence shown here is derived from an EMBL/GenBank/DDBJ whole genome shotgun (WGS) entry which is preliminary data.</text>
</comment>
<dbReference type="InterPro" id="IPR001095">
    <property type="entry name" value="Acetyl_CoA_COase_a_su"/>
</dbReference>
<comment type="subcellular location">
    <subcellularLocation>
        <location evidence="10">Cytoplasm</location>
    </subcellularLocation>
</comment>
<comment type="pathway">
    <text evidence="1 10">Lipid metabolism; malonyl-CoA biosynthesis; malonyl-CoA from acetyl-CoA: step 1/1.</text>
</comment>
<evidence type="ECO:0000256" key="5">
    <source>
        <dbReference type="ARBA" id="ARBA00022832"/>
    </source>
</evidence>
<keyword evidence="13" id="KW-0436">Ligase</keyword>
<evidence type="ECO:0000313" key="13">
    <source>
        <dbReference type="EMBL" id="HIP98232.1"/>
    </source>
</evidence>
<dbReference type="AlphaFoldDB" id="A0A9D0YPA2"/>
<dbReference type="Proteomes" id="UP000606463">
    <property type="component" value="Unassembled WGS sequence"/>
</dbReference>
<feature type="coiled-coil region" evidence="11">
    <location>
        <begin position="3"/>
        <end position="48"/>
    </location>
</feature>
<comment type="subunit">
    <text evidence="10">Acetyl-CoA carboxylase is a heterohexamer composed of biotin carboxyl carrier protein (AccB), biotin carboxylase (AccC) and two subunits each of ACCase subunit alpha (AccA) and ACCase subunit beta (AccD).</text>
</comment>
<dbReference type="PANTHER" id="PTHR42853">
    <property type="entry name" value="ACETYL-COENZYME A CARBOXYLASE CARBOXYL TRANSFERASE SUBUNIT ALPHA"/>
    <property type="match status" value="1"/>
</dbReference>
<feature type="domain" description="CoA carboxyltransferase C-terminal" evidence="12">
    <location>
        <begin position="41"/>
        <end position="291"/>
    </location>
</feature>
<keyword evidence="5 10" id="KW-0276">Fatty acid metabolism</keyword>
<protein>
    <recommendedName>
        <fullName evidence="10">Acetyl-coenzyme A carboxylase carboxyl transferase subunit alpha</fullName>
        <shortName evidence="10">ACCase subunit alpha</shortName>
        <shortName evidence="10">Acetyl-CoA carboxylase carboxyltransferase subunit alpha</shortName>
        <ecNumber evidence="10">2.1.3.15</ecNumber>
    </recommendedName>
</protein>
<evidence type="ECO:0000256" key="8">
    <source>
        <dbReference type="ARBA" id="ARBA00023160"/>
    </source>
</evidence>
<dbReference type="InterPro" id="IPR029045">
    <property type="entry name" value="ClpP/crotonase-like_dom_sf"/>
</dbReference>
<dbReference type="SUPFAM" id="SSF52096">
    <property type="entry name" value="ClpP/crotonase"/>
    <property type="match status" value="1"/>
</dbReference>
<dbReference type="PANTHER" id="PTHR42853:SF3">
    <property type="entry name" value="ACETYL-COENZYME A CARBOXYLASE CARBOXYL TRANSFERASE SUBUNIT ALPHA, CHLOROPLASTIC"/>
    <property type="match status" value="1"/>
</dbReference>
<gene>
    <name evidence="10" type="primary">accA</name>
    <name evidence="13" type="ORF">EYH37_02540</name>
</gene>
<keyword evidence="2 10" id="KW-0444">Lipid biosynthesis</keyword>
<evidence type="ECO:0000259" key="12">
    <source>
        <dbReference type="PROSITE" id="PS50989"/>
    </source>
</evidence>
<dbReference type="NCBIfam" id="TIGR00513">
    <property type="entry name" value="accA"/>
    <property type="match status" value="1"/>
</dbReference>
<comment type="catalytic activity">
    <reaction evidence="9 10">
        <text>N(6)-carboxybiotinyl-L-lysyl-[protein] + acetyl-CoA = N(6)-biotinyl-L-lysyl-[protein] + malonyl-CoA</text>
        <dbReference type="Rhea" id="RHEA:54728"/>
        <dbReference type="Rhea" id="RHEA-COMP:10505"/>
        <dbReference type="Rhea" id="RHEA-COMP:10506"/>
        <dbReference type="ChEBI" id="CHEBI:57288"/>
        <dbReference type="ChEBI" id="CHEBI:57384"/>
        <dbReference type="ChEBI" id="CHEBI:83144"/>
        <dbReference type="ChEBI" id="CHEBI:83145"/>
        <dbReference type="EC" id="2.1.3.15"/>
    </reaction>
</comment>
<keyword evidence="3 10" id="KW-0808">Transferase</keyword>
<comment type="similarity">
    <text evidence="10">Belongs to the AccA family.</text>
</comment>
<evidence type="ECO:0000313" key="14">
    <source>
        <dbReference type="Proteomes" id="UP000606463"/>
    </source>
</evidence>
<dbReference type="Pfam" id="PF03255">
    <property type="entry name" value="ACCA"/>
    <property type="match status" value="1"/>
</dbReference>
<sequence length="324" mass="36676">MELKKLEKFVDEIKEKIRRLKEQYYAGKTEVESELRKVQKELKTKVKEFFKDLTPWDRVQLARHPKRPHTKDYIERIFNNFQELHGDRFCGDDPSIVAGIGYFYGKPVAVIGHEKGRDTKERMKRNFGMPNPEGYKKANRVMKLAEKFRFPVVTFVDTPGAFPGIEAEEHNQSKAIADSIYTMAYLKVPTVSVIIGEGGSGGALALAVADRVFMLQNSVYSVISPEGCAAILWKDQKAVEKAAEALKLTAQDLLQLGVIDGIIPEPYGAAHIDPLSTARVVKYCLRKTLNELTKRDISSLLEERIQKYSSMGVFEIAPTIEKYD</sequence>
<evidence type="ECO:0000256" key="3">
    <source>
        <dbReference type="ARBA" id="ARBA00022679"/>
    </source>
</evidence>
<keyword evidence="6 10" id="KW-0067">ATP-binding</keyword>
<keyword evidence="8 10" id="KW-0275">Fatty acid biosynthesis</keyword>